<accession>A0AAV2ZWU8</accession>
<protein>
    <recommendedName>
        <fullName evidence="3">EF-hand domain-containing protein</fullName>
    </recommendedName>
</protein>
<dbReference type="GO" id="GO:0051225">
    <property type="term" value="P:spindle assembly"/>
    <property type="evidence" value="ECO:0007669"/>
    <property type="project" value="TreeGrafter"/>
</dbReference>
<dbReference type="GO" id="GO:0005509">
    <property type="term" value="F:calcium ion binding"/>
    <property type="evidence" value="ECO:0007669"/>
    <property type="project" value="InterPro"/>
</dbReference>
<sequence>MSAKISPNVTSTDAGISSEQHKDLPTVCDRHQNSTSDFWDTEKELQYSHGDSHNYSAQAADLSFEEEMLNSAFLECDSEGNGKVSVIQIIDYLKSVTDASRDGNRLVALRKMFDPDDKDILVDLQTFRTVMTQWIAGCCQDRNLKMPLDDVFIKDPEQPFENKYSTEQLERYSGHVQNFTGEQADLIGKVADLMFINKKLTDQKIRLQKNLELAEETNACLTEEIAEIKSKLKSSQQAMQQSLSIHSELEDIKTFTKDLEEKISVLCVQKKKLEKQNLQLSSQKQHLQEESDKLLMEKERAKGKLDDICSENTKLVLQVCEYERLLLQKENCLAQKNLQSAELQTLIEEYKFLLELKTEKNASDQLSQIHEDINISTHPYENQCSGNQPQQSVCKELQEAIELVMPYPLCGISEDTSLLNINLKTEDICAEIELMLDHLKQLAHGFQDVPFFRPSVSQKLKEQSSILVQSLRCLMQIKCAWETYASKLNGAPQINTQEELSPSERTRLEKYVTAEDMQLVPYQRPNKCRHRDSLTEGSLYWFLPNACQFMLWLRKHCGCSISIPRILLLALLCNFLLLPTRSREHIGTTTAAFLWPHLRIQYLDMPPF</sequence>
<evidence type="ECO:0000259" key="3">
    <source>
        <dbReference type="PROSITE" id="PS50222"/>
    </source>
</evidence>
<feature type="coiled-coil region" evidence="1">
    <location>
        <begin position="197"/>
        <end position="304"/>
    </location>
</feature>
<dbReference type="EMBL" id="DYDO01000011">
    <property type="protein sequence ID" value="DBA15975.1"/>
    <property type="molecule type" value="Genomic_DNA"/>
</dbReference>
<dbReference type="PROSITE" id="PS50222">
    <property type="entry name" value="EF_HAND_2"/>
    <property type="match status" value="1"/>
</dbReference>
<dbReference type="GO" id="GO:0007015">
    <property type="term" value="P:actin filament organization"/>
    <property type="evidence" value="ECO:0007669"/>
    <property type="project" value="TreeGrafter"/>
</dbReference>
<dbReference type="GO" id="GO:0007129">
    <property type="term" value="P:homologous chromosome pairing at meiosis"/>
    <property type="evidence" value="ECO:0007669"/>
    <property type="project" value="TreeGrafter"/>
</dbReference>
<dbReference type="GO" id="GO:0090220">
    <property type="term" value="P:chromosome localization to nuclear envelope involved in homologous chromosome segregation"/>
    <property type="evidence" value="ECO:0007669"/>
    <property type="project" value="TreeGrafter"/>
</dbReference>
<organism evidence="4 5">
    <name type="scientific">Pyxicephalus adspersus</name>
    <name type="common">African bullfrog</name>
    <dbReference type="NCBI Taxonomy" id="30357"/>
    <lineage>
        <taxon>Eukaryota</taxon>
        <taxon>Metazoa</taxon>
        <taxon>Chordata</taxon>
        <taxon>Craniata</taxon>
        <taxon>Vertebrata</taxon>
        <taxon>Euteleostomi</taxon>
        <taxon>Amphibia</taxon>
        <taxon>Batrachia</taxon>
        <taxon>Anura</taxon>
        <taxon>Neobatrachia</taxon>
        <taxon>Ranoidea</taxon>
        <taxon>Pyxicephalidae</taxon>
        <taxon>Pyxicephalinae</taxon>
        <taxon>Pyxicephalus</taxon>
    </lineage>
</organism>
<evidence type="ECO:0000256" key="1">
    <source>
        <dbReference type="SAM" id="Coils"/>
    </source>
</evidence>
<dbReference type="PANTHER" id="PTHR47300:SF1">
    <property type="entry name" value="PROTEIN KASH5"/>
    <property type="match status" value="1"/>
</dbReference>
<dbReference type="AlphaFoldDB" id="A0AAV2ZWU8"/>
<dbReference type="GO" id="GO:0034993">
    <property type="term" value="C:meiotic nuclear membrane microtubule tethering complex"/>
    <property type="evidence" value="ECO:0007669"/>
    <property type="project" value="InterPro"/>
</dbReference>
<dbReference type="Pfam" id="PF14662">
    <property type="entry name" value="KASH_CCD"/>
    <property type="match status" value="1"/>
</dbReference>
<feature type="domain" description="EF-hand" evidence="3">
    <location>
        <begin position="64"/>
        <end position="99"/>
    </location>
</feature>
<keyword evidence="1" id="KW-0175">Coiled coil</keyword>
<evidence type="ECO:0000313" key="4">
    <source>
        <dbReference type="EMBL" id="DBA15975.1"/>
    </source>
</evidence>
<dbReference type="GO" id="GO:0090619">
    <property type="term" value="C:meiotic spindle pole"/>
    <property type="evidence" value="ECO:0007669"/>
    <property type="project" value="TreeGrafter"/>
</dbReference>
<dbReference type="GO" id="GO:0034397">
    <property type="term" value="P:telomere localization"/>
    <property type="evidence" value="ECO:0007669"/>
    <property type="project" value="InterPro"/>
</dbReference>
<dbReference type="GO" id="GO:0051653">
    <property type="term" value="P:spindle localization"/>
    <property type="evidence" value="ECO:0007669"/>
    <property type="project" value="TreeGrafter"/>
</dbReference>
<proteinExistence type="predicted"/>
<dbReference type="PANTHER" id="PTHR47300">
    <property type="entry name" value="PROTEIN KASH5"/>
    <property type="match status" value="1"/>
</dbReference>
<feature type="region of interest" description="Disordered" evidence="2">
    <location>
        <begin position="1"/>
        <end position="29"/>
    </location>
</feature>
<feature type="compositionally biased region" description="Basic and acidic residues" evidence="2">
    <location>
        <begin position="19"/>
        <end position="29"/>
    </location>
</feature>
<dbReference type="GO" id="GO:0005640">
    <property type="term" value="C:nuclear outer membrane"/>
    <property type="evidence" value="ECO:0007669"/>
    <property type="project" value="TreeGrafter"/>
</dbReference>
<dbReference type="InterPro" id="IPR002048">
    <property type="entry name" value="EF_hand_dom"/>
</dbReference>
<dbReference type="Proteomes" id="UP001181693">
    <property type="component" value="Unassembled WGS sequence"/>
</dbReference>
<keyword evidence="5" id="KW-1185">Reference proteome</keyword>
<evidence type="ECO:0000313" key="5">
    <source>
        <dbReference type="Proteomes" id="UP001181693"/>
    </source>
</evidence>
<dbReference type="Pfam" id="PF14658">
    <property type="entry name" value="EF-hand_9"/>
    <property type="match status" value="1"/>
</dbReference>
<dbReference type="InterPro" id="IPR039508">
    <property type="entry name" value="KASH5_EF-hand-like_dom"/>
</dbReference>
<reference evidence="4" key="1">
    <citation type="thesis" date="2020" institute="ProQuest LLC" country="789 East Eisenhower Parkway, Ann Arbor, MI, USA">
        <title>Comparative Genomics and Chromosome Evolution.</title>
        <authorList>
            <person name="Mudd A.B."/>
        </authorList>
    </citation>
    <scope>NUCLEOTIDE SEQUENCE</scope>
    <source>
        <strain evidence="4">1538</strain>
        <tissue evidence="4">Blood</tissue>
    </source>
</reference>
<evidence type="ECO:0000256" key="2">
    <source>
        <dbReference type="SAM" id="MobiDB-lite"/>
    </source>
</evidence>
<dbReference type="GO" id="GO:0070840">
    <property type="term" value="F:dynein complex binding"/>
    <property type="evidence" value="ECO:0007669"/>
    <property type="project" value="TreeGrafter"/>
</dbReference>
<dbReference type="GO" id="GO:0000800">
    <property type="term" value="C:lateral element"/>
    <property type="evidence" value="ECO:0007669"/>
    <property type="project" value="TreeGrafter"/>
</dbReference>
<feature type="compositionally biased region" description="Polar residues" evidence="2">
    <location>
        <begin position="1"/>
        <end position="18"/>
    </location>
</feature>
<name>A0AAV2ZWU8_PYXAD</name>
<dbReference type="InterPro" id="IPR028170">
    <property type="entry name" value="KASH5"/>
</dbReference>
<dbReference type="InterPro" id="IPR028168">
    <property type="entry name" value="KASH5_CC"/>
</dbReference>
<dbReference type="GO" id="GO:0000781">
    <property type="term" value="C:chromosome, telomeric region"/>
    <property type="evidence" value="ECO:0007669"/>
    <property type="project" value="TreeGrafter"/>
</dbReference>
<comment type="caution">
    <text evidence="4">The sequence shown here is derived from an EMBL/GenBank/DDBJ whole genome shotgun (WGS) entry which is preliminary data.</text>
</comment>
<gene>
    <name evidence="4" type="ORF">GDO54_003427</name>
</gene>